<dbReference type="Proteomes" id="UP000461730">
    <property type="component" value="Unassembled WGS sequence"/>
</dbReference>
<evidence type="ECO:0000313" key="3">
    <source>
        <dbReference type="Proteomes" id="UP000461730"/>
    </source>
</evidence>
<accession>A0A7K1UBJ9</accession>
<dbReference type="Gene3D" id="2.60.120.310">
    <property type="entry name" value="Copper type II, ascorbate-dependent monooxygenase, N-terminal domain"/>
    <property type="match status" value="1"/>
</dbReference>
<protein>
    <submittedName>
        <fullName evidence="2">Cytochrome c</fullName>
    </submittedName>
</protein>
<proteinExistence type="predicted"/>
<comment type="caution">
    <text evidence="2">The sequence shown here is derived from an EMBL/GenBank/DDBJ whole genome shotgun (WGS) entry which is preliminary data.</text>
</comment>
<name>A0A7K1UBJ9_9BACT</name>
<dbReference type="SUPFAM" id="SSF49742">
    <property type="entry name" value="PHM/PNGase F"/>
    <property type="match status" value="2"/>
</dbReference>
<dbReference type="GO" id="GO:0016715">
    <property type="term" value="F:oxidoreductase activity, acting on paired donors, with incorporation or reduction of molecular oxygen, reduced ascorbate as one donor, and incorporation of one atom of oxygen"/>
    <property type="evidence" value="ECO:0007669"/>
    <property type="project" value="InterPro"/>
</dbReference>
<sequence>MFLTTSLHRAEAQRVTWNQHIAPLIHTNCTPCHREGDAAPFPLVTYEDVAKRAAFIKKVTQNRYMPPWKPDVHSPKFVNERKLTDEEIAMIAEWADNNMPKGKESEKKEEATLIEGTAYERKPDLVLKMNKAFHIKGDNMERFIVYKIPFELPDSAFVEGIEFTTNNHRVIHHVNYEIDAVPDLDIYNTDDYINLTEDSRFKYDQYIPFRKHMIYYGGWIPGTSYESYPENIGWVMPKRGVILLTLHYAPLGKDEENISGIQLFFTKKPVQRHVRAISLGSGGIGEKEIDPYFYIPAGAVKTFKVKVSTPEDQSLLFVWPHMHYVGKIFKAYGVTPEKDTIRLVSISNWDFKWQEVYWFPKLLKIPKGTIITIEGTYDNTADNPANPSSPPQLIYSNGDMKSTDEMLTLVMLYLPYQKGDETVSLKKERF</sequence>
<dbReference type="InterPro" id="IPR036939">
    <property type="entry name" value="Cu2_ascorb_mOase_N_sf"/>
</dbReference>
<keyword evidence="1" id="KW-1015">Disulfide bond</keyword>
<dbReference type="InterPro" id="IPR008977">
    <property type="entry name" value="PHM/PNGase_F_dom_sf"/>
</dbReference>
<evidence type="ECO:0000256" key="1">
    <source>
        <dbReference type="ARBA" id="ARBA00023157"/>
    </source>
</evidence>
<organism evidence="2 3">
    <name type="scientific">Chitinophaga tropicalis</name>
    <dbReference type="NCBI Taxonomy" id="2683588"/>
    <lineage>
        <taxon>Bacteria</taxon>
        <taxon>Pseudomonadati</taxon>
        <taxon>Bacteroidota</taxon>
        <taxon>Chitinophagia</taxon>
        <taxon>Chitinophagales</taxon>
        <taxon>Chitinophagaceae</taxon>
        <taxon>Chitinophaga</taxon>
    </lineage>
</organism>
<reference evidence="2 3" key="1">
    <citation type="submission" date="2019-12" db="EMBL/GenBank/DDBJ databases">
        <title>Chitinophaga sp. strain ysch24 (GDMCC 1.1355), whole genome shotgun sequence.</title>
        <authorList>
            <person name="Zhang X."/>
        </authorList>
    </citation>
    <scope>NUCLEOTIDE SEQUENCE [LARGE SCALE GENOMIC DNA]</scope>
    <source>
        <strain evidence="3">ysch24</strain>
    </source>
</reference>
<dbReference type="GO" id="GO:0005507">
    <property type="term" value="F:copper ion binding"/>
    <property type="evidence" value="ECO:0007669"/>
    <property type="project" value="InterPro"/>
</dbReference>
<dbReference type="EMBL" id="WRXN01000016">
    <property type="protein sequence ID" value="MVT11764.1"/>
    <property type="molecule type" value="Genomic_DNA"/>
</dbReference>
<evidence type="ECO:0000313" key="2">
    <source>
        <dbReference type="EMBL" id="MVT11764.1"/>
    </source>
</evidence>
<keyword evidence="3" id="KW-1185">Reference proteome</keyword>
<gene>
    <name evidence="2" type="ORF">GO493_26105</name>
</gene>
<dbReference type="Gene3D" id="2.60.120.230">
    <property type="match status" value="1"/>
</dbReference>
<dbReference type="InterPro" id="IPR014784">
    <property type="entry name" value="Cu2_ascorb_mOase-like_C"/>
</dbReference>
<dbReference type="AlphaFoldDB" id="A0A7K1UBJ9"/>